<evidence type="ECO:0000313" key="2">
    <source>
        <dbReference type="Proteomes" id="UP001632038"/>
    </source>
</evidence>
<organism evidence="1 2">
    <name type="scientific">Castilleja foliolosa</name>
    <dbReference type="NCBI Taxonomy" id="1961234"/>
    <lineage>
        <taxon>Eukaryota</taxon>
        <taxon>Viridiplantae</taxon>
        <taxon>Streptophyta</taxon>
        <taxon>Embryophyta</taxon>
        <taxon>Tracheophyta</taxon>
        <taxon>Spermatophyta</taxon>
        <taxon>Magnoliopsida</taxon>
        <taxon>eudicotyledons</taxon>
        <taxon>Gunneridae</taxon>
        <taxon>Pentapetalae</taxon>
        <taxon>asterids</taxon>
        <taxon>lamiids</taxon>
        <taxon>Lamiales</taxon>
        <taxon>Orobanchaceae</taxon>
        <taxon>Pedicularideae</taxon>
        <taxon>Castillejinae</taxon>
        <taxon>Castilleja</taxon>
    </lineage>
</organism>
<dbReference type="Proteomes" id="UP001632038">
    <property type="component" value="Unassembled WGS sequence"/>
</dbReference>
<name>A0ABD3BT85_9LAMI</name>
<dbReference type="EMBL" id="JAVIJP010000066">
    <property type="protein sequence ID" value="KAL3620433.1"/>
    <property type="molecule type" value="Genomic_DNA"/>
</dbReference>
<gene>
    <name evidence="1" type="ORF">CASFOL_035345</name>
</gene>
<sequence>MWRRERLVVGFGFKVADSRRRDVWWIDDGGFGVFRRRLGYSKYELESTSWPILDS</sequence>
<proteinExistence type="predicted"/>
<accession>A0ABD3BT85</accession>
<reference evidence="2" key="1">
    <citation type="journal article" date="2024" name="IScience">
        <title>Strigolactones Initiate the Formation of Haustorium-like Structures in Castilleja.</title>
        <authorList>
            <person name="Buerger M."/>
            <person name="Peterson D."/>
            <person name="Chory J."/>
        </authorList>
    </citation>
    <scope>NUCLEOTIDE SEQUENCE [LARGE SCALE GENOMIC DNA]</scope>
</reference>
<dbReference type="AlphaFoldDB" id="A0ABD3BT85"/>
<keyword evidence="2" id="KW-1185">Reference proteome</keyword>
<protein>
    <submittedName>
        <fullName evidence="1">Uncharacterized protein</fullName>
    </submittedName>
</protein>
<comment type="caution">
    <text evidence="1">The sequence shown here is derived from an EMBL/GenBank/DDBJ whole genome shotgun (WGS) entry which is preliminary data.</text>
</comment>
<evidence type="ECO:0000313" key="1">
    <source>
        <dbReference type="EMBL" id="KAL3620433.1"/>
    </source>
</evidence>